<gene>
    <name evidence="1" type="ORF">ACFSDX_21130</name>
</gene>
<accession>A0ABW4QZA5</accession>
<organism evidence="1 2">
    <name type="scientific">Hymenobacter bucti</name>
    <dbReference type="NCBI Taxonomy" id="1844114"/>
    <lineage>
        <taxon>Bacteria</taxon>
        <taxon>Pseudomonadati</taxon>
        <taxon>Bacteroidota</taxon>
        <taxon>Cytophagia</taxon>
        <taxon>Cytophagales</taxon>
        <taxon>Hymenobacteraceae</taxon>
        <taxon>Hymenobacter</taxon>
    </lineage>
</organism>
<sequence length="64" mass="7200">MDPTPNQPAPATDSAQLPALLQQLVADLADPAITYLLKGHYYDRTNHPRYRHFPAVFALRRGEV</sequence>
<evidence type="ECO:0000313" key="1">
    <source>
        <dbReference type="EMBL" id="MFD1874951.1"/>
    </source>
</evidence>
<evidence type="ECO:0000313" key="2">
    <source>
        <dbReference type="Proteomes" id="UP001597197"/>
    </source>
</evidence>
<comment type="caution">
    <text evidence="1">The sequence shown here is derived from an EMBL/GenBank/DDBJ whole genome shotgun (WGS) entry which is preliminary data.</text>
</comment>
<proteinExistence type="predicted"/>
<dbReference type="RefSeq" id="WP_382317185.1">
    <property type="nucleotide sequence ID" value="NZ_JBHUFD010000018.1"/>
</dbReference>
<name>A0ABW4QZA5_9BACT</name>
<dbReference type="EMBL" id="JBHUFD010000018">
    <property type="protein sequence ID" value="MFD1874951.1"/>
    <property type="molecule type" value="Genomic_DNA"/>
</dbReference>
<protein>
    <submittedName>
        <fullName evidence="1">Uncharacterized protein</fullName>
    </submittedName>
</protein>
<reference evidence="2" key="1">
    <citation type="journal article" date="2019" name="Int. J. Syst. Evol. Microbiol.">
        <title>The Global Catalogue of Microorganisms (GCM) 10K type strain sequencing project: providing services to taxonomists for standard genome sequencing and annotation.</title>
        <authorList>
            <consortium name="The Broad Institute Genomics Platform"/>
            <consortium name="The Broad Institute Genome Sequencing Center for Infectious Disease"/>
            <person name="Wu L."/>
            <person name="Ma J."/>
        </authorList>
    </citation>
    <scope>NUCLEOTIDE SEQUENCE [LARGE SCALE GENOMIC DNA]</scope>
    <source>
        <strain evidence="2">CGMCC 1.15795</strain>
    </source>
</reference>
<dbReference type="Proteomes" id="UP001597197">
    <property type="component" value="Unassembled WGS sequence"/>
</dbReference>
<keyword evidence="2" id="KW-1185">Reference proteome</keyword>